<evidence type="ECO:0000256" key="1">
    <source>
        <dbReference type="SAM" id="MobiDB-lite"/>
    </source>
</evidence>
<name>A0A8H6YAF2_9AGAR</name>
<evidence type="ECO:0000313" key="2">
    <source>
        <dbReference type="EMBL" id="KAF7354847.1"/>
    </source>
</evidence>
<proteinExistence type="predicted"/>
<dbReference type="Proteomes" id="UP000623467">
    <property type="component" value="Unassembled WGS sequence"/>
</dbReference>
<feature type="compositionally biased region" description="Low complexity" evidence="1">
    <location>
        <begin position="142"/>
        <end position="153"/>
    </location>
</feature>
<gene>
    <name evidence="2" type="ORF">MSAN_01399200</name>
</gene>
<reference evidence="2" key="1">
    <citation type="submission" date="2020-05" db="EMBL/GenBank/DDBJ databases">
        <title>Mycena genomes resolve the evolution of fungal bioluminescence.</title>
        <authorList>
            <person name="Tsai I.J."/>
        </authorList>
    </citation>
    <scope>NUCLEOTIDE SEQUENCE</scope>
    <source>
        <strain evidence="2">160909Yilan</strain>
    </source>
</reference>
<feature type="compositionally biased region" description="Pro residues" evidence="1">
    <location>
        <begin position="112"/>
        <end position="134"/>
    </location>
</feature>
<feature type="region of interest" description="Disordered" evidence="1">
    <location>
        <begin position="1"/>
        <end position="167"/>
    </location>
</feature>
<feature type="compositionally biased region" description="Polar residues" evidence="1">
    <location>
        <begin position="84"/>
        <end position="95"/>
    </location>
</feature>
<dbReference type="AlphaFoldDB" id="A0A8H6YAF2"/>
<accession>A0A8H6YAF2</accession>
<feature type="compositionally biased region" description="Low complexity" evidence="1">
    <location>
        <begin position="96"/>
        <end position="111"/>
    </location>
</feature>
<dbReference type="OrthoDB" id="2367685at2759"/>
<organism evidence="2 3">
    <name type="scientific">Mycena sanguinolenta</name>
    <dbReference type="NCBI Taxonomy" id="230812"/>
    <lineage>
        <taxon>Eukaryota</taxon>
        <taxon>Fungi</taxon>
        <taxon>Dikarya</taxon>
        <taxon>Basidiomycota</taxon>
        <taxon>Agaricomycotina</taxon>
        <taxon>Agaricomycetes</taxon>
        <taxon>Agaricomycetidae</taxon>
        <taxon>Agaricales</taxon>
        <taxon>Marasmiineae</taxon>
        <taxon>Mycenaceae</taxon>
        <taxon>Mycena</taxon>
    </lineage>
</organism>
<sequence length="216" mass="23069">MSNPDTRPLPDGWITQHDPNYDAWPTPPVTTWVHPLGPPPSPRAPAKYSPPQGGPPPENRGYEFHAAQQPGSPYPPQQEGYYNPSYQQSPPGQYNQSLPQYGQPPLQQGYGQPPPGQYSPYNPPPQQYGNPPPQAQGGQGPWSGYYPGQQQQQSMHAGAQPPPQKQGMRLVSRLGGAIMRGAASAAAGAIVREAFSDPDGGSFGGDDGGADADMYN</sequence>
<evidence type="ECO:0000313" key="3">
    <source>
        <dbReference type="Proteomes" id="UP000623467"/>
    </source>
</evidence>
<dbReference type="EMBL" id="JACAZH010000011">
    <property type="protein sequence ID" value="KAF7354847.1"/>
    <property type="molecule type" value="Genomic_DNA"/>
</dbReference>
<keyword evidence="3" id="KW-1185">Reference proteome</keyword>
<feature type="region of interest" description="Disordered" evidence="1">
    <location>
        <begin position="195"/>
        <end position="216"/>
    </location>
</feature>
<comment type="caution">
    <text evidence="2">The sequence shown here is derived from an EMBL/GenBank/DDBJ whole genome shotgun (WGS) entry which is preliminary data.</text>
</comment>
<protein>
    <submittedName>
        <fullName evidence="2">WW domain-containing protein</fullName>
    </submittedName>
</protein>